<dbReference type="Gene3D" id="1.20.58.150">
    <property type="entry name" value="ANTH domain"/>
    <property type="match status" value="1"/>
</dbReference>
<dbReference type="SMART" id="SM00273">
    <property type="entry name" value="ENTH"/>
    <property type="match status" value="1"/>
</dbReference>
<dbReference type="GO" id="GO:0005545">
    <property type="term" value="F:1-phosphatidylinositol binding"/>
    <property type="evidence" value="ECO:0007669"/>
    <property type="project" value="InterPro"/>
</dbReference>
<feature type="region of interest" description="Disordered" evidence="9">
    <location>
        <begin position="612"/>
        <end position="632"/>
    </location>
</feature>
<dbReference type="GO" id="GO:0005905">
    <property type="term" value="C:clathrin-coated pit"/>
    <property type="evidence" value="ECO:0007669"/>
    <property type="project" value="UniProtKB-SubCell"/>
</dbReference>
<gene>
    <name evidence="11" type="ORF">QN277_019102</name>
</gene>
<dbReference type="InterPro" id="IPR048050">
    <property type="entry name" value="ANTH_N_plant"/>
</dbReference>
<dbReference type="SUPFAM" id="SSF89009">
    <property type="entry name" value="GAT-like domain"/>
    <property type="match status" value="1"/>
</dbReference>
<protein>
    <recommendedName>
        <fullName evidence="10">ENTH domain-containing protein</fullName>
    </recommendedName>
</protein>
<accession>A0AAE1MUX5</accession>
<evidence type="ECO:0000256" key="9">
    <source>
        <dbReference type="SAM" id="MobiDB-lite"/>
    </source>
</evidence>
<sequence length="1136" mass="127248">MPSMLRKAIGAVKDQTSLSLAKVTNAANLEVVILKATTHDEIPIEERYINEIVSLVSSNKLYAAECAQSIAKRIGKTRNWIVALKSLMIILRIFQDGDPYFPREVMHAMKRGSRILNLSGFRDDSSSSPWEYNAFVRLIALYLDERLDCFLTGKLQQRITFRNRQRSFKNHKMFSDTIGIKDMKPSMLLDKITFWQRLLDRAMGIRPIGEAKENRLVQNSLYVVVQETFDLYKDISDGLAVFLDSFFKLPYKSCLSAFQACVKSCKQFDELSDFYSFCLSIRVGRSSEYPKIQKISEELMETLQEFLRDQATSTSTNNEFSNHSHHHHAQPSFSCSQYSPLSKQLLVSTLRESSGALRHYNPRHDEGYERTSPESSFETASERASSHCTSLEDLMIATDAGILTPTRLEIDYGYYDQDEKKSENNDDDKASSVYESCSNHSYRIDPAAGSSLDLVSLDVRQNVEDKEKHGNNVNNNNAASQDCWELVLAETTTTTETLPANNNAIVSLFDQSDPVPHYQYNPFLELDDTTVSAFTYSKGQTQTSLIDMFDGKQNPSEPTTGMAPTFTAQGSGFETDLTSIFGDLKSNNSCATAKESFSSQNSLALVPAFQENHGKNSSSFSSKSTSGSYDPYQTTTTQMLSSQNHDSYQISRGSTFTSQGSFKANSASALASQGYELYQTIVAPIYHSQGSFKNTSTSSFQGHDAYQMSTRPTFDSKNSFKFGSTSTSRSHDSSYQTSTDPTLKSQNSFKNSSTSSFHGHDSHQTSTIPTTFNSQNSFHSGSASTSQDYDSHQTSNIPTFASQSSFKLSPTSSSQGHNSCQIMSTTSTFNSQNSFKNGPTSSFRQDHDSYWMSTTPALNSLNSFKTNSALSSQSHESYHSSIASTFYGHNSNQTSLDSTFQGHNSYMMGTTPTSHRFHSYQTSIEQSFQRYTFYEASMEPTFHAHNPNQVSIEPDFHGHSSPQMNTQSTFHAYNSYLTRTIPSFYGNDSCQMSKEPTFQTHNSNQTNTIPSFHAHNTYQSSTTPSPIFRVQNNDTSMVEARPTFAARNSNNEAMVESTCWEKNPLDTMAQPTFQAKVSNEASLSGAPKEDDLFESWPSSLTKDEDALNKSKQKLSLEQQKQSWLEQQKRIIEKHLI</sequence>
<dbReference type="GO" id="GO:0030136">
    <property type="term" value="C:clathrin-coated vesicle"/>
    <property type="evidence" value="ECO:0007669"/>
    <property type="project" value="UniProtKB-SubCell"/>
</dbReference>
<keyword evidence="5" id="KW-0333">Golgi apparatus</keyword>
<feature type="compositionally biased region" description="Polar residues" evidence="9">
    <location>
        <begin position="764"/>
        <end position="796"/>
    </location>
</feature>
<dbReference type="PROSITE" id="PS50942">
    <property type="entry name" value="ENTH"/>
    <property type="match status" value="1"/>
</dbReference>
<dbReference type="InterPro" id="IPR014712">
    <property type="entry name" value="ANTH_dom_sf"/>
</dbReference>
<dbReference type="GO" id="GO:0005546">
    <property type="term" value="F:phosphatidylinositol-4,5-bisphosphate binding"/>
    <property type="evidence" value="ECO:0007669"/>
    <property type="project" value="TreeGrafter"/>
</dbReference>
<dbReference type="PANTHER" id="PTHR22951:SF75">
    <property type="entry name" value="CLATHRIN COAT ASSEMBLY PROTEIN AP180"/>
    <property type="match status" value="1"/>
</dbReference>
<name>A0AAE1MUX5_9FABA</name>
<evidence type="ECO:0000256" key="7">
    <source>
        <dbReference type="ARBA" id="ARBA00023176"/>
    </source>
</evidence>
<keyword evidence="7" id="KW-0168">Coated pit</keyword>
<evidence type="ECO:0000313" key="12">
    <source>
        <dbReference type="Proteomes" id="UP001293593"/>
    </source>
</evidence>
<reference evidence="11" key="1">
    <citation type="submission" date="2023-10" db="EMBL/GenBank/DDBJ databases">
        <title>Chromosome-level genome of the transformable northern wattle, Acacia crassicarpa.</title>
        <authorList>
            <person name="Massaro I."/>
            <person name="Sinha N.R."/>
            <person name="Poethig S."/>
            <person name="Leichty A.R."/>
        </authorList>
    </citation>
    <scope>NUCLEOTIDE SEQUENCE</scope>
    <source>
        <strain evidence="11">Acra3RX</strain>
        <tissue evidence="11">Leaf</tissue>
    </source>
</reference>
<comment type="caution">
    <text evidence="11">The sequence shown here is derived from an EMBL/GenBank/DDBJ whole genome shotgun (WGS) entry which is preliminary data.</text>
</comment>
<organism evidence="11 12">
    <name type="scientific">Acacia crassicarpa</name>
    <name type="common">northern wattle</name>
    <dbReference type="NCBI Taxonomy" id="499986"/>
    <lineage>
        <taxon>Eukaryota</taxon>
        <taxon>Viridiplantae</taxon>
        <taxon>Streptophyta</taxon>
        <taxon>Embryophyta</taxon>
        <taxon>Tracheophyta</taxon>
        <taxon>Spermatophyta</taxon>
        <taxon>Magnoliopsida</taxon>
        <taxon>eudicotyledons</taxon>
        <taxon>Gunneridae</taxon>
        <taxon>Pentapetalae</taxon>
        <taxon>rosids</taxon>
        <taxon>fabids</taxon>
        <taxon>Fabales</taxon>
        <taxon>Fabaceae</taxon>
        <taxon>Caesalpinioideae</taxon>
        <taxon>mimosoid clade</taxon>
        <taxon>Acacieae</taxon>
        <taxon>Acacia</taxon>
    </lineage>
</organism>
<keyword evidence="12" id="KW-1185">Reference proteome</keyword>
<dbReference type="GO" id="GO:0072583">
    <property type="term" value="P:clathrin-dependent endocytosis"/>
    <property type="evidence" value="ECO:0007669"/>
    <property type="project" value="InterPro"/>
</dbReference>
<dbReference type="SUPFAM" id="SSF48464">
    <property type="entry name" value="ENTH/VHS domain"/>
    <property type="match status" value="1"/>
</dbReference>
<dbReference type="InterPro" id="IPR045192">
    <property type="entry name" value="AP180-like"/>
</dbReference>
<keyword evidence="4" id="KW-0254">Endocytosis</keyword>
<dbReference type="AlphaFoldDB" id="A0AAE1MUX5"/>
<evidence type="ECO:0000256" key="5">
    <source>
        <dbReference type="ARBA" id="ARBA00023034"/>
    </source>
</evidence>
<keyword evidence="8" id="KW-0968">Cytoplasmic vesicle</keyword>
<feature type="region of interest" description="Disordered" evidence="9">
    <location>
        <begin position="717"/>
        <end position="796"/>
    </location>
</feature>
<dbReference type="GO" id="GO:0032050">
    <property type="term" value="F:clathrin heavy chain binding"/>
    <property type="evidence" value="ECO:0007669"/>
    <property type="project" value="TreeGrafter"/>
</dbReference>
<proteinExistence type="predicted"/>
<dbReference type="GO" id="GO:0006900">
    <property type="term" value="P:vesicle budding from membrane"/>
    <property type="evidence" value="ECO:0007669"/>
    <property type="project" value="TreeGrafter"/>
</dbReference>
<dbReference type="Pfam" id="PF07651">
    <property type="entry name" value="ANTH"/>
    <property type="match status" value="1"/>
</dbReference>
<dbReference type="FunFam" id="1.25.40.90:FF:000019">
    <property type="entry name" value="Clathrin coat assembly protein"/>
    <property type="match status" value="1"/>
</dbReference>
<dbReference type="Proteomes" id="UP001293593">
    <property type="component" value="Unassembled WGS sequence"/>
</dbReference>
<dbReference type="GO" id="GO:0005794">
    <property type="term" value="C:Golgi apparatus"/>
    <property type="evidence" value="ECO:0007669"/>
    <property type="project" value="UniProtKB-SubCell"/>
</dbReference>
<evidence type="ECO:0000313" key="11">
    <source>
        <dbReference type="EMBL" id="KAK4276113.1"/>
    </source>
</evidence>
<feature type="domain" description="ENTH" evidence="10">
    <location>
        <begin position="21"/>
        <end position="157"/>
    </location>
</feature>
<dbReference type="Gene3D" id="1.25.40.90">
    <property type="match status" value="1"/>
</dbReference>
<dbReference type="InterPro" id="IPR008942">
    <property type="entry name" value="ENTH_VHS"/>
</dbReference>
<comment type="subcellular location">
    <subcellularLocation>
        <location evidence="1">Cytoplasmic vesicle</location>
        <location evidence="1">Clathrin-coated vesicle</location>
    </subcellularLocation>
    <subcellularLocation>
        <location evidence="2">Golgi apparatus</location>
    </subcellularLocation>
    <subcellularLocation>
        <location evidence="3">Membrane</location>
        <location evidence="3">Clathrin-coated pit</location>
    </subcellularLocation>
</comment>
<evidence type="ECO:0000256" key="3">
    <source>
        <dbReference type="ARBA" id="ARBA00004600"/>
    </source>
</evidence>
<dbReference type="GO" id="GO:0048268">
    <property type="term" value="P:clathrin coat assembly"/>
    <property type="evidence" value="ECO:0007669"/>
    <property type="project" value="InterPro"/>
</dbReference>
<evidence type="ECO:0000256" key="8">
    <source>
        <dbReference type="ARBA" id="ARBA00023329"/>
    </source>
</evidence>
<evidence type="ECO:0000256" key="4">
    <source>
        <dbReference type="ARBA" id="ARBA00022583"/>
    </source>
</evidence>
<evidence type="ECO:0000259" key="10">
    <source>
        <dbReference type="PROSITE" id="PS50942"/>
    </source>
</evidence>
<dbReference type="GO" id="GO:0000149">
    <property type="term" value="F:SNARE binding"/>
    <property type="evidence" value="ECO:0007669"/>
    <property type="project" value="TreeGrafter"/>
</dbReference>
<dbReference type="PANTHER" id="PTHR22951">
    <property type="entry name" value="CLATHRIN ASSEMBLY PROTEIN"/>
    <property type="match status" value="1"/>
</dbReference>
<evidence type="ECO:0000256" key="6">
    <source>
        <dbReference type="ARBA" id="ARBA00023136"/>
    </source>
</evidence>
<feature type="compositionally biased region" description="Low complexity" evidence="9">
    <location>
        <begin position="617"/>
        <end position="628"/>
    </location>
</feature>
<feature type="compositionally biased region" description="Basic and acidic residues" evidence="9">
    <location>
        <begin position="362"/>
        <end position="372"/>
    </location>
</feature>
<evidence type="ECO:0000256" key="2">
    <source>
        <dbReference type="ARBA" id="ARBA00004555"/>
    </source>
</evidence>
<dbReference type="InterPro" id="IPR013809">
    <property type="entry name" value="ENTH"/>
</dbReference>
<feature type="compositionally biased region" description="Low complexity" evidence="9">
    <location>
        <begin position="724"/>
        <end position="757"/>
    </location>
</feature>
<dbReference type="FunFam" id="1.20.58.150:FF:000005">
    <property type="entry name" value="putative clathrin assembly protein At2g25430"/>
    <property type="match status" value="1"/>
</dbReference>
<feature type="region of interest" description="Disordered" evidence="9">
    <location>
        <begin position="358"/>
        <end position="379"/>
    </location>
</feature>
<dbReference type="EMBL" id="JAWXYG010000004">
    <property type="protein sequence ID" value="KAK4276113.1"/>
    <property type="molecule type" value="Genomic_DNA"/>
</dbReference>
<evidence type="ECO:0000256" key="1">
    <source>
        <dbReference type="ARBA" id="ARBA00004132"/>
    </source>
</evidence>
<dbReference type="InterPro" id="IPR011417">
    <property type="entry name" value="ANTH_dom"/>
</dbReference>
<dbReference type="CDD" id="cd16987">
    <property type="entry name" value="ANTH_N_AP180_plant"/>
    <property type="match status" value="1"/>
</dbReference>
<feature type="region of interest" description="Disordered" evidence="9">
    <location>
        <begin position="801"/>
        <end position="820"/>
    </location>
</feature>
<keyword evidence="6" id="KW-0472">Membrane</keyword>